<dbReference type="GO" id="GO:0005102">
    <property type="term" value="F:signaling receptor binding"/>
    <property type="evidence" value="ECO:0007669"/>
    <property type="project" value="InterPro"/>
</dbReference>
<feature type="domain" description="Ig-like" evidence="2">
    <location>
        <begin position="1"/>
        <end position="91"/>
    </location>
</feature>
<reference evidence="3" key="2">
    <citation type="submission" date="2025-08" db="UniProtKB">
        <authorList>
            <consortium name="Ensembl"/>
        </authorList>
    </citation>
    <scope>IDENTIFICATION</scope>
</reference>
<dbReference type="GO" id="GO:0032733">
    <property type="term" value="P:positive regulation of interleukin-10 production"/>
    <property type="evidence" value="ECO:0007669"/>
    <property type="project" value="TreeGrafter"/>
</dbReference>
<accession>A0AAY4BZC6</accession>
<keyword evidence="1" id="KW-0393">Immunoglobulin domain</keyword>
<protein>
    <recommendedName>
        <fullName evidence="2">Ig-like domain-containing protein</fullName>
    </recommendedName>
</protein>
<dbReference type="Gene3D" id="2.60.40.10">
    <property type="entry name" value="Immunoglobulins"/>
    <property type="match status" value="1"/>
</dbReference>
<dbReference type="AlphaFoldDB" id="A0AAY4BZC6"/>
<dbReference type="SUPFAM" id="SSF48726">
    <property type="entry name" value="Immunoglobulin"/>
    <property type="match status" value="1"/>
</dbReference>
<dbReference type="GeneTree" id="ENSGT01010000225766"/>
<dbReference type="PROSITE" id="PS50835">
    <property type="entry name" value="IG_LIKE"/>
    <property type="match status" value="1"/>
</dbReference>
<dbReference type="Pfam" id="PF00047">
    <property type="entry name" value="ig"/>
    <property type="match status" value="1"/>
</dbReference>
<dbReference type="GO" id="GO:0050868">
    <property type="term" value="P:negative regulation of T cell activation"/>
    <property type="evidence" value="ECO:0007669"/>
    <property type="project" value="InterPro"/>
</dbReference>
<dbReference type="GO" id="GO:0032695">
    <property type="term" value="P:negative regulation of interleukin-12 production"/>
    <property type="evidence" value="ECO:0007669"/>
    <property type="project" value="TreeGrafter"/>
</dbReference>
<evidence type="ECO:0000313" key="3">
    <source>
        <dbReference type="Ensembl" id="ENSDCDP00010025576.1"/>
    </source>
</evidence>
<keyword evidence="4" id="KW-1185">Reference proteome</keyword>
<evidence type="ECO:0000256" key="1">
    <source>
        <dbReference type="ARBA" id="ARBA00023319"/>
    </source>
</evidence>
<name>A0AAY4BZC6_9TELE</name>
<reference evidence="3" key="3">
    <citation type="submission" date="2025-09" db="UniProtKB">
        <authorList>
            <consortium name="Ensembl"/>
        </authorList>
    </citation>
    <scope>IDENTIFICATION</scope>
</reference>
<dbReference type="InterPro" id="IPR013151">
    <property type="entry name" value="Immunoglobulin_dom"/>
</dbReference>
<sequence length="165" mass="18876">IILSLIYCEMKTPGNLTARLGEAVTLRCEIQADVMLVQVEWTKCGGWRILIADSESQSQIESNYTGRVADVTGQGFTLLQTKMGDFGDYCCKFTLFPLGPHEGRIHLRVKPSEQSKYTTYQEFGHTYHSAAMEIMKEATQPHDLFHTFSSLVLFYRQEIVRERNE</sequence>
<organism evidence="3 4">
    <name type="scientific">Denticeps clupeoides</name>
    <name type="common">denticle herring</name>
    <dbReference type="NCBI Taxonomy" id="299321"/>
    <lineage>
        <taxon>Eukaryota</taxon>
        <taxon>Metazoa</taxon>
        <taxon>Chordata</taxon>
        <taxon>Craniata</taxon>
        <taxon>Vertebrata</taxon>
        <taxon>Euteleostomi</taxon>
        <taxon>Actinopterygii</taxon>
        <taxon>Neopterygii</taxon>
        <taxon>Teleostei</taxon>
        <taxon>Clupei</taxon>
        <taxon>Clupeiformes</taxon>
        <taxon>Denticipitoidei</taxon>
        <taxon>Denticipitidae</taxon>
        <taxon>Denticeps</taxon>
    </lineage>
</organism>
<dbReference type="GO" id="GO:0009986">
    <property type="term" value="C:cell surface"/>
    <property type="evidence" value="ECO:0007669"/>
    <property type="project" value="TreeGrafter"/>
</dbReference>
<proteinExistence type="predicted"/>
<dbReference type="InterPro" id="IPR036179">
    <property type="entry name" value="Ig-like_dom_sf"/>
</dbReference>
<dbReference type="InterPro" id="IPR007110">
    <property type="entry name" value="Ig-like_dom"/>
</dbReference>
<dbReference type="InterPro" id="IPR013783">
    <property type="entry name" value="Ig-like_fold"/>
</dbReference>
<dbReference type="Proteomes" id="UP000694580">
    <property type="component" value="Chromosome 6"/>
</dbReference>
<dbReference type="InterPro" id="IPR042948">
    <property type="entry name" value="TIGIT"/>
</dbReference>
<dbReference type="PANTHER" id="PTHR47734">
    <property type="entry name" value="T-CELL IMMUNORECEPTOR WITH IG AND ITIM DOMAINS PROTEIN, TIGIT"/>
    <property type="match status" value="1"/>
</dbReference>
<evidence type="ECO:0000259" key="2">
    <source>
        <dbReference type="PROSITE" id="PS50835"/>
    </source>
</evidence>
<dbReference type="SMART" id="SM00409">
    <property type="entry name" value="IG"/>
    <property type="match status" value="1"/>
</dbReference>
<dbReference type="Ensembl" id="ENSDCDT00010031682.1">
    <property type="protein sequence ID" value="ENSDCDP00010025576.1"/>
    <property type="gene ID" value="ENSDCDG00010016264.1"/>
</dbReference>
<reference evidence="3 4" key="1">
    <citation type="submission" date="2020-06" db="EMBL/GenBank/DDBJ databases">
        <authorList>
            <consortium name="Wellcome Sanger Institute Data Sharing"/>
        </authorList>
    </citation>
    <scope>NUCLEOTIDE SEQUENCE [LARGE SCALE GENOMIC DNA]</scope>
</reference>
<dbReference type="InterPro" id="IPR003599">
    <property type="entry name" value="Ig_sub"/>
</dbReference>
<evidence type="ECO:0000313" key="4">
    <source>
        <dbReference type="Proteomes" id="UP000694580"/>
    </source>
</evidence>
<dbReference type="PANTHER" id="PTHR47734:SF1">
    <property type="entry name" value="T-CELL IMMUNORECEPTOR WITH IG AND ITIM DOMAINS"/>
    <property type="match status" value="1"/>
</dbReference>